<dbReference type="PANTHER" id="PTHR46148:SF60">
    <property type="entry name" value="CHROMO DOMAIN-CONTAINING PROTEIN"/>
    <property type="match status" value="1"/>
</dbReference>
<evidence type="ECO:0000256" key="2">
    <source>
        <dbReference type="SAM" id="Phobius"/>
    </source>
</evidence>
<feature type="region of interest" description="Disordered" evidence="1">
    <location>
        <begin position="196"/>
        <end position="244"/>
    </location>
</feature>
<feature type="domain" description="Tf2-1-like SH3-like" evidence="3">
    <location>
        <begin position="3"/>
        <end position="52"/>
    </location>
</feature>
<sequence>MRLGKKGKLSPRYIGLFVIIDCVGTVAYRLGLPPSLSGVHPRFHVSMLKKYHEDGDYIVKWDSILLNKDLQYEDEHVAILDGDVRKLRNKEIKSVKVQWKHRLVEEVNWETEKDMRDKYPQLFDDTDTTLFLSSPVFQLVPRGRVMSKLDFSAEKCEPQRGSRAVIRTTVCHPHRGSHPPRRGGRRDASRAVGRLVEVRQSHQGSGVKPRSPTTGCGHDDGPWEGLSSFSQQIPSPSKEPRWPSRFVVLRTGCDKARG</sequence>
<organism evidence="4 5">
    <name type="scientific">Solanum verrucosum</name>
    <dbReference type="NCBI Taxonomy" id="315347"/>
    <lineage>
        <taxon>Eukaryota</taxon>
        <taxon>Viridiplantae</taxon>
        <taxon>Streptophyta</taxon>
        <taxon>Embryophyta</taxon>
        <taxon>Tracheophyta</taxon>
        <taxon>Spermatophyta</taxon>
        <taxon>Magnoliopsida</taxon>
        <taxon>eudicotyledons</taxon>
        <taxon>Gunneridae</taxon>
        <taxon>Pentapetalae</taxon>
        <taxon>asterids</taxon>
        <taxon>lamiids</taxon>
        <taxon>Solanales</taxon>
        <taxon>Solanaceae</taxon>
        <taxon>Solanoideae</taxon>
        <taxon>Solaneae</taxon>
        <taxon>Solanum</taxon>
    </lineage>
</organism>
<dbReference type="InterPro" id="IPR056924">
    <property type="entry name" value="SH3_Tf2-1"/>
</dbReference>
<protein>
    <recommendedName>
        <fullName evidence="3">Tf2-1-like SH3-like domain-containing protein</fullName>
    </recommendedName>
</protein>
<name>A0AAF0QV38_SOLVR</name>
<evidence type="ECO:0000259" key="3">
    <source>
        <dbReference type="Pfam" id="PF24626"/>
    </source>
</evidence>
<dbReference type="Proteomes" id="UP001234989">
    <property type="component" value="Chromosome 5"/>
</dbReference>
<evidence type="ECO:0000313" key="4">
    <source>
        <dbReference type="EMBL" id="WMV29192.1"/>
    </source>
</evidence>
<keyword evidence="2" id="KW-1133">Transmembrane helix</keyword>
<dbReference type="AlphaFoldDB" id="A0AAF0QV38"/>
<dbReference type="PANTHER" id="PTHR46148">
    <property type="entry name" value="CHROMO DOMAIN-CONTAINING PROTEIN"/>
    <property type="match status" value="1"/>
</dbReference>
<reference evidence="4" key="1">
    <citation type="submission" date="2023-08" db="EMBL/GenBank/DDBJ databases">
        <title>A de novo genome assembly of Solanum verrucosum Schlechtendal, a Mexican diploid species geographically isolated from the other diploid A-genome species in potato relatives.</title>
        <authorList>
            <person name="Hosaka K."/>
        </authorList>
    </citation>
    <scope>NUCLEOTIDE SEQUENCE</scope>
    <source>
        <tissue evidence="4">Young leaves</tissue>
    </source>
</reference>
<accession>A0AAF0QV38</accession>
<proteinExistence type="predicted"/>
<feature type="transmembrane region" description="Helical" evidence="2">
    <location>
        <begin position="12"/>
        <end position="32"/>
    </location>
</feature>
<gene>
    <name evidence="4" type="ORF">MTR67_022577</name>
</gene>
<dbReference type="EMBL" id="CP133616">
    <property type="protein sequence ID" value="WMV29192.1"/>
    <property type="molecule type" value="Genomic_DNA"/>
</dbReference>
<dbReference type="Pfam" id="PF24626">
    <property type="entry name" value="SH3_Tf2-1"/>
    <property type="match status" value="1"/>
</dbReference>
<keyword evidence="2" id="KW-0812">Transmembrane</keyword>
<evidence type="ECO:0000256" key="1">
    <source>
        <dbReference type="SAM" id="MobiDB-lite"/>
    </source>
</evidence>
<evidence type="ECO:0000313" key="5">
    <source>
        <dbReference type="Proteomes" id="UP001234989"/>
    </source>
</evidence>
<keyword evidence="5" id="KW-1185">Reference proteome</keyword>
<keyword evidence="2" id="KW-0472">Membrane</keyword>